<gene>
    <name evidence="1" type="ORF">BK659_08600</name>
</gene>
<dbReference type="Proteomes" id="UP000286071">
    <property type="component" value="Unassembled WGS sequence"/>
</dbReference>
<dbReference type="NCBIfam" id="NF004861">
    <property type="entry name" value="PRK06217.1"/>
    <property type="match status" value="1"/>
</dbReference>
<protein>
    <submittedName>
        <fullName evidence="1">Adenylate kinase</fullName>
    </submittedName>
</protein>
<accession>A0A423H9R4</accession>
<organism evidence="1 2">
    <name type="scientific">Pseudomonas brassicacearum</name>
    <dbReference type="NCBI Taxonomy" id="930166"/>
    <lineage>
        <taxon>Bacteria</taxon>
        <taxon>Pseudomonadati</taxon>
        <taxon>Pseudomonadota</taxon>
        <taxon>Gammaproteobacteria</taxon>
        <taxon>Pseudomonadales</taxon>
        <taxon>Pseudomonadaceae</taxon>
        <taxon>Pseudomonas</taxon>
    </lineage>
</organism>
<dbReference type="InterPro" id="IPR052922">
    <property type="entry name" value="Cytidylate_Kinase-2"/>
</dbReference>
<dbReference type="InterPro" id="IPR027417">
    <property type="entry name" value="P-loop_NTPase"/>
</dbReference>
<sequence length="183" mass="20304">MNKRIYISGASGAGVSTLGAALAAKLQVPHFDVDDYYWYPTEPPFERSRPPAERVNLLNRSLADGQWVLSGSLDGWGDEVIQSAHLVVFIDTPTLLRIERLKARESQRYGQRILPGGDMHANHQAFLAWAESYEKGVQAGRSRPRHEQWFKQLTLPSLRVSGELPIESLLAEVLAALGVASRA</sequence>
<proteinExistence type="predicted"/>
<dbReference type="RefSeq" id="WP_123424702.1">
    <property type="nucleotide sequence ID" value="NZ_MOBJ01000006.1"/>
</dbReference>
<reference evidence="1 2" key="1">
    <citation type="submission" date="2016-10" db="EMBL/GenBank/DDBJ databases">
        <title>Comparative genome analysis of multiple Pseudomonas spp. focuses on biocontrol and plant growth promoting traits.</title>
        <authorList>
            <person name="Tao X.-Y."/>
            <person name="Taylor C.G."/>
        </authorList>
    </citation>
    <scope>NUCLEOTIDE SEQUENCE [LARGE SCALE GENOMIC DNA]</scope>
    <source>
        <strain evidence="1 2">48H11</strain>
    </source>
</reference>
<dbReference type="PANTHER" id="PTHR37816">
    <property type="entry name" value="YALI0E33011P"/>
    <property type="match status" value="1"/>
</dbReference>
<comment type="caution">
    <text evidence="1">The sequence shown here is derived from an EMBL/GenBank/DDBJ whole genome shotgun (WGS) entry which is preliminary data.</text>
</comment>
<dbReference type="AlphaFoldDB" id="A0A423H9R4"/>
<dbReference type="SUPFAM" id="SSF52540">
    <property type="entry name" value="P-loop containing nucleoside triphosphate hydrolases"/>
    <property type="match status" value="1"/>
</dbReference>
<evidence type="ECO:0000313" key="1">
    <source>
        <dbReference type="EMBL" id="RON09958.1"/>
    </source>
</evidence>
<dbReference type="GO" id="GO:0016301">
    <property type="term" value="F:kinase activity"/>
    <property type="evidence" value="ECO:0007669"/>
    <property type="project" value="UniProtKB-KW"/>
</dbReference>
<name>A0A423H9R4_9PSED</name>
<keyword evidence="1" id="KW-0808">Transferase</keyword>
<keyword evidence="1" id="KW-0418">Kinase</keyword>
<dbReference type="EMBL" id="MOBJ01000006">
    <property type="protein sequence ID" value="RON09958.1"/>
    <property type="molecule type" value="Genomic_DNA"/>
</dbReference>
<dbReference type="PANTHER" id="PTHR37816:SF2">
    <property type="entry name" value="DNA TOPOLOGY MODULATION PROTEIN FLAR-RELATED PROTEIN"/>
    <property type="match status" value="1"/>
</dbReference>
<dbReference type="OrthoDB" id="5508973at2"/>
<dbReference type="Gene3D" id="3.40.50.300">
    <property type="entry name" value="P-loop containing nucleotide triphosphate hydrolases"/>
    <property type="match status" value="1"/>
</dbReference>
<evidence type="ECO:0000313" key="2">
    <source>
        <dbReference type="Proteomes" id="UP000286071"/>
    </source>
</evidence>